<dbReference type="RefSeq" id="WP_176635278.1">
    <property type="nucleotide sequence ID" value="NZ_JAAMFM010000016.1"/>
</dbReference>
<feature type="transmembrane region" description="Helical" evidence="5">
    <location>
        <begin position="267"/>
        <end position="286"/>
    </location>
</feature>
<proteinExistence type="predicted"/>
<feature type="region of interest" description="Disordered" evidence="4">
    <location>
        <begin position="535"/>
        <end position="556"/>
    </location>
</feature>
<gene>
    <name evidence="7" type="ORF">G6034_11615</name>
</gene>
<dbReference type="InterPro" id="IPR002543">
    <property type="entry name" value="FtsK_dom"/>
</dbReference>
<dbReference type="GO" id="GO:0005524">
    <property type="term" value="F:ATP binding"/>
    <property type="evidence" value="ECO:0007669"/>
    <property type="project" value="UniProtKB-UniRule"/>
</dbReference>
<dbReference type="Gene3D" id="3.40.50.300">
    <property type="entry name" value="P-loop containing nucleotide triphosphate hydrolases"/>
    <property type="match status" value="2"/>
</dbReference>
<organism evidence="7 8">
    <name type="scientific">Arthrobacter wenxiniae</name>
    <dbReference type="NCBI Taxonomy" id="2713570"/>
    <lineage>
        <taxon>Bacteria</taxon>
        <taxon>Bacillati</taxon>
        <taxon>Actinomycetota</taxon>
        <taxon>Actinomycetes</taxon>
        <taxon>Micrococcales</taxon>
        <taxon>Micrococcaceae</taxon>
        <taxon>Arthrobacter</taxon>
    </lineage>
</organism>
<dbReference type="SUPFAM" id="SSF52540">
    <property type="entry name" value="P-loop containing nucleoside triphosphate hydrolases"/>
    <property type="match status" value="1"/>
</dbReference>
<feature type="region of interest" description="Disordered" evidence="4">
    <location>
        <begin position="944"/>
        <end position="978"/>
    </location>
</feature>
<evidence type="ECO:0000313" key="8">
    <source>
        <dbReference type="Proteomes" id="UP000543556"/>
    </source>
</evidence>
<feature type="domain" description="FtsK" evidence="6">
    <location>
        <begin position="626"/>
        <end position="827"/>
    </location>
</feature>
<keyword evidence="1 3" id="KW-0547">Nucleotide-binding</keyword>
<keyword evidence="5" id="KW-0472">Membrane</keyword>
<sequence length="1487" mass="150745">MRLEITAVAGPGTVPFEPAELSISLPDGGGGQAVAAALHELWPEALFTVEGAALDGLVAGRQPLTDGAVVVVAPGSGVPQGSARTTHGPGAPAVLAVCSGPGAGAMFPLHRGSYSVGRGHCRIVVADPTLSRHHGTLTVGERGMTLSAEPGSAGFSILRGWQDSPFVAATPLRGTATIEVGDLIRCGMSGLAVRLAMPAGTGGSGGRGLRNTGAAPGVDGPHAGSGDISDRDPATPWGTPDSSGLLDASVLAPMQLSFSTWPPRSRWGALAAGLVPLASGVLLAWLTGSWMFLGFAAMGAVAILPPLLGGARQRRAFRASTAADAARNASRRLAAFPGADALMAAALGPAASGRPGAGQWDPGPRGSGPPGGQLAVRVGTAAQRATSEPVSGSPPPSPPEGSDMPVAVELGPASIQISGPLGPLRLLLHFVLMQLDSAGVPVVLWGPASELPLPARFLPRTVLAGSQTAAAGAVHSLNAAAKAAGTGPDREGSAGGGPGWTAAAGPGVPACVLVSFLAQPGVLLAQFPHLPSINFSPQTSPGGPGPREVQLHPAGNGAVGHVGGLAFVPDGVPAAIFDRYARSRGASGKKPEPEALPLGACCVPPPQGRSPEGVAQQWRTNLGGPLRPVPVGRSPAGHEMFSFVDDGPHLLVGGTTGSGKSEFLRTLVGGLAAAHSPTDLQFILVDFKGGAGLGPLRKFPHTSALVTDLDGGGLDRLLASLRAEVHRREAVLGRVESADANTFRAGTVLPGGAGMAHLVIVIDEFRVLVDQYPDAMNQLMRLAAVGRSLGIHLVMATQRPQGAISPDIRANVTSSVCLRVQTTYDSQDVIGSAAAAFIAVDTPGRAYISRAGGRPTPFQSATLRLPAPPSSLAPRAVPAADLLRAQAADAAPGHAGGQPEPAGPPGPAAARAARTDGGVAAPSLPESDIDAVAGVLAAAWQMLSGPPRPGPADAAAAVRTKPDGPPWPDQDTEARPRGNSNALAAWTAAPAVVAPELPRELDLPALPGLPGGDAGTGDAEDGTWARIRRRGQHAAVGGRGEDAVLVGMVDVPERQSLEPLTWSPSLHSHVACVGTRAASSSAVGLLAARLLDSNAGRAAASRQHVYILDGDGSMENLSHRPGVGGCATPAVLRTAARLLLRLSEVATSTEAPVAVFVSDWGRWVAAFRSSPWPWAEDSAAALVRHCRPNVAVVLGGDRELLTAPFMAAVPNRMFLPFGASAESRLMWPPSPRSVPLPGRAVLYGPMNAAAARGAPDEPHLAQLGRAGQEHRGPLSLRDGRAATPPVLVRDLPESLTLDDVRRAMSGLRTGAAAGAGTSAASGTSAAEGTGAACALALGLGGDCGAPISILLAPGAVLPVLGGPGSGKSTFMAAVRELNRTPECMLWADDATMLQPEALQAISRALAAGRSALVAVPNHLPTLARLPLEWGLRTAERGIVLRPARAQDGELFGLRLDTAGSEPPGRAVLVDRGRTKWFQFPFVERGAA</sequence>
<evidence type="ECO:0000259" key="6">
    <source>
        <dbReference type="PROSITE" id="PS50901"/>
    </source>
</evidence>
<dbReference type="SUPFAM" id="SSF49879">
    <property type="entry name" value="SMAD/FHA domain"/>
    <property type="match status" value="1"/>
</dbReference>
<feature type="compositionally biased region" description="Low complexity" evidence="4">
    <location>
        <begin position="353"/>
        <end position="364"/>
    </location>
</feature>
<dbReference type="PANTHER" id="PTHR22683:SF1">
    <property type="entry name" value="TYPE VII SECRETION SYSTEM PROTEIN ESSC"/>
    <property type="match status" value="1"/>
</dbReference>
<dbReference type="InterPro" id="IPR008984">
    <property type="entry name" value="SMAD_FHA_dom_sf"/>
</dbReference>
<feature type="region of interest" description="Disordered" evidence="4">
    <location>
        <begin position="888"/>
        <end position="925"/>
    </location>
</feature>
<name>A0A7Y7IHH1_9MICC</name>
<dbReference type="Gene3D" id="2.60.200.20">
    <property type="match status" value="1"/>
</dbReference>
<dbReference type="InterPro" id="IPR027417">
    <property type="entry name" value="P-loop_NTPase"/>
</dbReference>
<keyword evidence="8" id="KW-1185">Reference proteome</keyword>
<reference evidence="7 8" key="1">
    <citation type="submission" date="2020-02" db="EMBL/GenBank/DDBJ databases">
        <title>Genome sequence of strain AETb3-4.</title>
        <authorList>
            <person name="Gao J."/>
            <person name="Zhang X."/>
        </authorList>
    </citation>
    <scope>NUCLEOTIDE SEQUENCE [LARGE SCALE GENOMIC DNA]</scope>
    <source>
        <strain evidence="7 8">AETb3-4</strain>
    </source>
</reference>
<feature type="transmembrane region" description="Helical" evidence="5">
    <location>
        <begin position="292"/>
        <end position="311"/>
    </location>
</feature>
<dbReference type="Pfam" id="PF01580">
    <property type="entry name" value="FtsK_SpoIIIE"/>
    <property type="match status" value="1"/>
</dbReference>
<dbReference type="EMBL" id="JAAMFM010000016">
    <property type="protein sequence ID" value="NVM95553.1"/>
    <property type="molecule type" value="Genomic_DNA"/>
</dbReference>
<evidence type="ECO:0000313" key="7">
    <source>
        <dbReference type="EMBL" id="NVM95553.1"/>
    </source>
</evidence>
<feature type="region of interest" description="Disordered" evidence="4">
    <location>
        <begin position="202"/>
        <end position="240"/>
    </location>
</feature>
<keyword evidence="5" id="KW-0812">Transmembrane</keyword>
<feature type="compositionally biased region" description="Low complexity" evidence="4">
    <location>
        <begin position="888"/>
        <end position="900"/>
    </location>
</feature>
<feature type="compositionally biased region" description="Low complexity" evidence="4">
    <location>
        <begin position="908"/>
        <end position="921"/>
    </location>
</feature>
<dbReference type="PANTHER" id="PTHR22683">
    <property type="entry name" value="SPORULATION PROTEIN RELATED"/>
    <property type="match status" value="1"/>
</dbReference>
<feature type="region of interest" description="Disordered" evidence="4">
    <location>
        <begin position="353"/>
        <end position="406"/>
    </location>
</feature>
<evidence type="ECO:0000256" key="1">
    <source>
        <dbReference type="ARBA" id="ARBA00022741"/>
    </source>
</evidence>
<dbReference type="Proteomes" id="UP000543556">
    <property type="component" value="Unassembled WGS sequence"/>
</dbReference>
<dbReference type="CDD" id="cd00060">
    <property type="entry name" value="FHA"/>
    <property type="match status" value="1"/>
</dbReference>
<dbReference type="GO" id="GO:0003677">
    <property type="term" value="F:DNA binding"/>
    <property type="evidence" value="ECO:0007669"/>
    <property type="project" value="InterPro"/>
</dbReference>
<protein>
    <recommendedName>
        <fullName evidence="6">FtsK domain-containing protein</fullName>
    </recommendedName>
</protein>
<dbReference type="InterPro" id="IPR003593">
    <property type="entry name" value="AAA+_ATPase"/>
</dbReference>
<keyword evidence="5" id="KW-1133">Transmembrane helix</keyword>
<accession>A0A7Y7IHH1</accession>
<feature type="binding site" evidence="3">
    <location>
        <begin position="654"/>
        <end position="661"/>
    </location>
    <ligand>
        <name>ATP</name>
        <dbReference type="ChEBI" id="CHEBI:30616"/>
    </ligand>
</feature>
<evidence type="ECO:0000256" key="2">
    <source>
        <dbReference type="ARBA" id="ARBA00022840"/>
    </source>
</evidence>
<evidence type="ECO:0000256" key="3">
    <source>
        <dbReference type="PROSITE-ProRule" id="PRU00289"/>
    </source>
</evidence>
<evidence type="ECO:0000256" key="4">
    <source>
        <dbReference type="SAM" id="MobiDB-lite"/>
    </source>
</evidence>
<keyword evidence="2 3" id="KW-0067">ATP-binding</keyword>
<dbReference type="SMART" id="SM00382">
    <property type="entry name" value="AAA"/>
    <property type="match status" value="2"/>
</dbReference>
<evidence type="ECO:0000256" key="5">
    <source>
        <dbReference type="SAM" id="Phobius"/>
    </source>
</evidence>
<comment type="caution">
    <text evidence="7">The sequence shown here is derived from an EMBL/GenBank/DDBJ whole genome shotgun (WGS) entry which is preliminary data.</text>
</comment>
<dbReference type="InterPro" id="IPR050206">
    <property type="entry name" value="FtsK/SpoIIIE/SftA"/>
</dbReference>
<dbReference type="PROSITE" id="PS50901">
    <property type="entry name" value="FTSK"/>
    <property type="match status" value="1"/>
</dbReference>